<dbReference type="InterPro" id="IPR006665">
    <property type="entry name" value="OmpA-like"/>
</dbReference>
<keyword evidence="2 4" id="KW-0472">Membrane</keyword>
<dbReference type="AlphaFoldDB" id="N6WA91"/>
<dbReference type="STRING" id="626887.J057_00749"/>
<dbReference type="Pfam" id="PF00691">
    <property type="entry name" value="OmpA"/>
    <property type="match status" value="1"/>
</dbReference>
<evidence type="ECO:0000313" key="6">
    <source>
        <dbReference type="EMBL" id="ENO17149.2"/>
    </source>
</evidence>
<dbReference type="Pfam" id="PF13488">
    <property type="entry name" value="Gly-zipper_Omp"/>
    <property type="match status" value="1"/>
</dbReference>
<dbReference type="GO" id="GO:0009279">
    <property type="term" value="C:cell outer membrane"/>
    <property type="evidence" value="ECO:0007669"/>
    <property type="project" value="UniProtKB-SubCell"/>
</dbReference>
<feature type="domain" description="OmpA-like" evidence="5">
    <location>
        <begin position="100"/>
        <end position="217"/>
    </location>
</feature>
<proteinExistence type="predicted"/>
<dbReference type="InterPro" id="IPR039567">
    <property type="entry name" value="Gly-zipper"/>
</dbReference>
<dbReference type="Gene3D" id="3.30.1330.60">
    <property type="entry name" value="OmpA-like domain"/>
    <property type="match status" value="1"/>
</dbReference>
<dbReference type="PROSITE" id="PS51123">
    <property type="entry name" value="OMPA_2"/>
    <property type="match status" value="1"/>
</dbReference>
<dbReference type="SUPFAM" id="SSF103088">
    <property type="entry name" value="OmpA-like"/>
    <property type="match status" value="1"/>
</dbReference>
<dbReference type="eggNOG" id="COG2885">
    <property type="taxonomic scope" value="Bacteria"/>
</dbReference>
<evidence type="ECO:0000313" key="7">
    <source>
        <dbReference type="Proteomes" id="UP000013165"/>
    </source>
</evidence>
<comment type="subcellular location">
    <subcellularLocation>
        <location evidence="1">Cell outer membrane</location>
    </subcellularLocation>
</comment>
<evidence type="ECO:0000256" key="4">
    <source>
        <dbReference type="PROSITE-ProRule" id="PRU00473"/>
    </source>
</evidence>
<dbReference type="InterPro" id="IPR036737">
    <property type="entry name" value="OmpA-like_sf"/>
</dbReference>
<organism evidence="6 7">
    <name type="scientific">Marinobacter nanhaiticus D15-8W</name>
    <dbReference type="NCBI Taxonomy" id="626887"/>
    <lineage>
        <taxon>Bacteria</taxon>
        <taxon>Pseudomonadati</taxon>
        <taxon>Pseudomonadota</taxon>
        <taxon>Gammaproteobacteria</taxon>
        <taxon>Pseudomonadales</taxon>
        <taxon>Marinobacteraceae</taxon>
        <taxon>Marinobacter</taxon>
    </lineage>
</organism>
<dbReference type="OrthoDB" id="9782229at2"/>
<gene>
    <name evidence="6" type="ORF">J057_00749</name>
</gene>
<dbReference type="HOGENOM" id="CLU_016890_6_2_6"/>
<reference evidence="6 7" key="1">
    <citation type="journal article" date="2013" name="Genome Announc.">
        <title>Genome Sequence of the Polycyclic Aromatic Hydrocarbon-Degrading Bacterium Strain Marinobacter nanhaiticus D15-8WT.</title>
        <authorList>
            <person name="Cui Z."/>
            <person name="Gao W."/>
            <person name="Li Q."/>
            <person name="Xu G."/>
            <person name="Zheng L."/>
        </authorList>
    </citation>
    <scope>NUCLEOTIDE SEQUENCE [LARGE SCALE GENOMIC DNA]</scope>
    <source>
        <strain evidence="6 7">D15-8W</strain>
    </source>
</reference>
<dbReference type="PRINTS" id="PR01023">
    <property type="entry name" value="NAFLGMOTY"/>
</dbReference>
<keyword evidence="7" id="KW-1185">Reference proteome</keyword>
<evidence type="ECO:0000256" key="2">
    <source>
        <dbReference type="ARBA" id="ARBA00023136"/>
    </source>
</evidence>
<dbReference type="PROSITE" id="PS51257">
    <property type="entry name" value="PROKAR_LIPOPROTEIN"/>
    <property type="match status" value="1"/>
</dbReference>
<dbReference type="PANTHER" id="PTHR30329">
    <property type="entry name" value="STATOR ELEMENT OF FLAGELLAR MOTOR COMPLEX"/>
    <property type="match status" value="1"/>
</dbReference>
<name>N6WA91_9GAMM</name>
<dbReference type="EMBL" id="APLQ01000005">
    <property type="protein sequence ID" value="ENO17149.2"/>
    <property type="molecule type" value="Genomic_DNA"/>
</dbReference>
<dbReference type="PATRIC" id="fig|626887.3.peg.139"/>
<keyword evidence="3" id="KW-0998">Cell outer membrane</keyword>
<evidence type="ECO:0000256" key="1">
    <source>
        <dbReference type="ARBA" id="ARBA00004442"/>
    </source>
</evidence>
<dbReference type="PRINTS" id="PR01021">
    <property type="entry name" value="OMPADOMAIN"/>
</dbReference>
<accession>N6WA91</accession>
<dbReference type="Proteomes" id="UP000013165">
    <property type="component" value="Unassembled WGS sequence"/>
</dbReference>
<dbReference type="InterPro" id="IPR006664">
    <property type="entry name" value="OMP_bac"/>
</dbReference>
<dbReference type="CDD" id="cd07185">
    <property type="entry name" value="OmpA_C-like"/>
    <property type="match status" value="1"/>
</dbReference>
<protein>
    <submittedName>
        <fullName evidence="6">Glycine zipper 2TM domain-containing protein</fullName>
    </submittedName>
</protein>
<dbReference type="PANTHER" id="PTHR30329:SF21">
    <property type="entry name" value="LIPOPROTEIN YIAD-RELATED"/>
    <property type="match status" value="1"/>
</dbReference>
<evidence type="ECO:0000256" key="3">
    <source>
        <dbReference type="ARBA" id="ARBA00023237"/>
    </source>
</evidence>
<dbReference type="InterPro" id="IPR050330">
    <property type="entry name" value="Bact_OuterMem_StrucFunc"/>
</dbReference>
<sequence>MTKKIVLAVGLIAGLSGCMTQNPHTGEEETSKATMGSIIGAVAGAAVGAAANHDDRGKGALIGAAAGAAAGGGVGYYMDRQEAELRHKLEGTGVRVKRDGDQINLVMPGDITFDVNESAVRDDFVGVLDSVAVVLKEYDDTAIQIDGHTDSTGSREYNQRLSEARATAVRDVLLANDIQIARTQVTGYGETKPIANNYSDKGRAENRRVNLKLIPLTASQ</sequence>
<comment type="caution">
    <text evidence="6">The sequence shown here is derived from an EMBL/GenBank/DDBJ whole genome shotgun (WGS) entry which is preliminary data.</text>
</comment>
<evidence type="ECO:0000259" key="5">
    <source>
        <dbReference type="PROSITE" id="PS51123"/>
    </source>
</evidence>